<evidence type="ECO:0000256" key="15">
    <source>
        <dbReference type="SAM" id="MobiDB-lite"/>
    </source>
</evidence>
<feature type="transmembrane region" description="Helical" evidence="14">
    <location>
        <begin position="430"/>
        <end position="448"/>
    </location>
</feature>
<name>A0AAD9S782_PHOAM</name>
<evidence type="ECO:0000256" key="10">
    <source>
        <dbReference type="ARBA" id="ARBA00023128"/>
    </source>
</evidence>
<organism evidence="16 17">
    <name type="scientific">Phomopsis amygdali</name>
    <name type="common">Fusicoccum amygdali</name>
    <dbReference type="NCBI Taxonomy" id="1214568"/>
    <lineage>
        <taxon>Eukaryota</taxon>
        <taxon>Fungi</taxon>
        <taxon>Dikarya</taxon>
        <taxon>Ascomycota</taxon>
        <taxon>Pezizomycotina</taxon>
        <taxon>Sordariomycetes</taxon>
        <taxon>Sordariomycetidae</taxon>
        <taxon>Diaporthales</taxon>
        <taxon>Diaporthaceae</taxon>
        <taxon>Diaporthe</taxon>
    </lineage>
</organism>
<keyword evidence="4 14" id="KW-0812">Transmembrane</keyword>
<dbReference type="InterPro" id="IPR045863">
    <property type="entry name" value="CorA_TM1_TM2"/>
</dbReference>
<dbReference type="GO" id="GO:0045016">
    <property type="term" value="P:mitochondrial magnesium ion transmembrane transport"/>
    <property type="evidence" value="ECO:0007669"/>
    <property type="project" value="UniProtKB-ARBA"/>
</dbReference>
<dbReference type="Pfam" id="PF22099">
    <property type="entry name" value="MRS2-like"/>
    <property type="match status" value="1"/>
</dbReference>
<evidence type="ECO:0000256" key="5">
    <source>
        <dbReference type="ARBA" id="ARBA00022792"/>
    </source>
</evidence>
<comment type="function">
    <text evidence="12">High-conductance magnesium-selective channel that mediates the influx of magnesium into the mitochondrial matrix. Essential for the splicing of mRNA group II introns in mitochondria by affecting mitochondrial magnesium concentrations, which are critical for group II intron splicing. It also suppresses a variety of mitochondrial intron mutations and its absence may disturb the assembly of mitochondrial membrane complexes.</text>
</comment>
<keyword evidence="17" id="KW-1185">Reference proteome</keyword>
<sequence length="562" mass="63508">MRPALQPAAPSRRLLRFLRFQSEGKPFFSPSHLCAAATRCHGLPLQDCPGSAHAAEPPHRSARRFSTSKASRSEAALHSSVFDLESILPKSLRKARSTGTDLVNGNAATKSRRFASTDEPPEEERARTPWQQRLWGDNTVKPDFRSSTTDDYDTSIFTSSMTARRAKAALEPVLRCTEVDEKGDAILTDGAFKKSELIAKYGLMPRDLRKIDSSNLPHILVRPAAILLNLLHLRVLIKHDRVLLFDVYGSSTSSAQSEFMYELQGKLRQKQAPGTAGGLPYEFRALEVVLMSVTSEIWKDFGTVQKPVMHLLGDLEEDVDREKLRYLLVLSKKVSTFEQKVRLVRDAIDELLEADDDLSQMYLTEKTRDISREVDDHTEIEMLLESYHKICDEVVQEASNLVSGIRNTEEIIRAILDANRNALMLLELKFSVGTLALAMGTFFAGLYGMNLENFIEETNWGFAGVTGASVFFSLLVGWYGLIKLRKVQRVRMSQSSTRNRRSITNSQAKDGCDPYGAMQWYKDDSPTALLEAKHREKLKRIAMTKEKRPQPTGFKKWFQRLQ</sequence>
<dbReference type="Gene3D" id="1.20.58.340">
    <property type="entry name" value="Magnesium transport protein CorA, transmembrane region"/>
    <property type="match status" value="1"/>
</dbReference>
<evidence type="ECO:0000256" key="3">
    <source>
        <dbReference type="ARBA" id="ARBA00022448"/>
    </source>
</evidence>
<protein>
    <recommendedName>
        <fullName evidence="14">Magnesium transporter</fullName>
    </recommendedName>
</protein>
<dbReference type="AlphaFoldDB" id="A0AAD9S782"/>
<proteinExistence type="inferred from homology"/>
<dbReference type="Proteomes" id="UP001265746">
    <property type="component" value="Unassembled WGS sequence"/>
</dbReference>
<keyword evidence="3 14" id="KW-0813">Transport</keyword>
<evidence type="ECO:0000256" key="2">
    <source>
        <dbReference type="ARBA" id="ARBA00009765"/>
    </source>
</evidence>
<dbReference type="FunFam" id="1.20.58.340:FF:000005">
    <property type="entry name" value="Inner membrane magnesium transporter MRS2"/>
    <property type="match status" value="1"/>
</dbReference>
<keyword evidence="6 14" id="KW-0460">Magnesium</keyword>
<reference evidence="16" key="1">
    <citation type="submission" date="2023-06" db="EMBL/GenBank/DDBJ databases">
        <authorList>
            <person name="Noh H."/>
        </authorList>
    </citation>
    <scope>NUCLEOTIDE SEQUENCE</scope>
    <source>
        <strain evidence="16">DUCC20226</strain>
    </source>
</reference>
<evidence type="ECO:0000256" key="6">
    <source>
        <dbReference type="ARBA" id="ARBA00022842"/>
    </source>
</evidence>
<evidence type="ECO:0000256" key="4">
    <source>
        <dbReference type="ARBA" id="ARBA00022692"/>
    </source>
</evidence>
<evidence type="ECO:0000256" key="9">
    <source>
        <dbReference type="ARBA" id="ARBA00023065"/>
    </source>
</evidence>
<dbReference type="PANTHER" id="PTHR13890">
    <property type="entry name" value="RNA SPLICING PROTEIN MRS2, MITOCHONDRIAL"/>
    <property type="match status" value="1"/>
</dbReference>
<dbReference type="EMBL" id="JAUJFL010000006">
    <property type="protein sequence ID" value="KAK2600892.1"/>
    <property type="molecule type" value="Genomic_DNA"/>
</dbReference>
<evidence type="ECO:0000313" key="16">
    <source>
        <dbReference type="EMBL" id="KAK2600893.1"/>
    </source>
</evidence>
<keyword evidence="9 14" id="KW-0406">Ion transport</keyword>
<keyword evidence="11 14" id="KW-0472">Membrane</keyword>
<evidence type="ECO:0000256" key="14">
    <source>
        <dbReference type="RuleBase" id="RU366042"/>
    </source>
</evidence>
<keyword evidence="8 14" id="KW-1133">Transmembrane helix</keyword>
<evidence type="ECO:0000256" key="1">
    <source>
        <dbReference type="ARBA" id="ARBA00004448"/>
    </source>
</evidence>
<dbReference type="FunFam" id="2.40.128.330:FF:000002">
    <property type="entry name" value="Inner membrane magnesium transporter mrs2"/>
    <property type="match status" value="1"/>
</dbReference>
<gene>
    <name evidence="16" type="ORF">N8I77_010394</name>
</gene>
<feature type="region of interest" description="Disordered" evidence="15">
    <location>
        <begin position="96"/>
        <end position="128"/>
    </location>
</feature>
<dbReference type="SUPFAM" id="SSF144083">
    <property type="entry name" value="Magnesium transport protein CorA, transmembrane region"/>
    <property type="match status" value="1"/>
</dbReference>
<dbReference type="GO" id="GO:0015095">
    <property type="term" value="F:magnesium ion transmembrane transporter activity"/>
    <property type="evidence" value="ECO:0007669"/>
    <property type="project" value="TreeGrafter"/>
</dbReference>
<dbReference type="EMBL" id="JAUJFL010000006">
    <property type="protein sequence ID" value="KAK2600893.1"/>
    <property type="molecule type" value="Genomic_DNA"/>
</dbReference>
<dbReference type="Gene3D" id="2.40.128.330">
    <property type="match status" value="1"/>
</dbReference>
<evidence type="ECO:0000256" key="8">
    <source>
        <dbReference type="ARBA" id="ARBA00022989"/>
    </source>
</evidence>
<feature type="region of interest" description="Disordered" evidence="15">
    <location>
        <begin position="50"/>
        <end position="70"/>
    </location>
</feature>
<evidence type="ECO:0000256" key="7">
    <source>
        <dbReference type="ARBA" id="ARBA00022946"/>
    </source>
</evidence>
<dbReference type="GO" id="GO:0005743">
    <property type="term" value="C:mitochondrial inner membrane"/>
    <property type="evidence" value="ECO:0007669"/>
    <property type="project" value="UniProtKB-SubCell"/>
</dbReference>
<accession>A0AAD9S782</accession>
<comment type="caution">
    <text evidence="16">The sequence shown here is derived from an EMBL/GenBank/DDBJ whole genome shotgun (WGS) entry which is preliminary data.</text>
</comment>
<dbReference type="InterPro" id="IPR039204">
    <property type="entry name" value="MRS2-like"/>
</dbReference>
<dbReference type="PANTHER" id="PTHR13890:SF0">
    <property type="entry name" value="MAGNESIUM TRANSPORTER MRS2 HOMOLOG, MITOCHONDRIAL"/>
    <property type="match status" value="1"/>
</dbReference>
<comment type="subcellular location">
    <subcellularLocation>
        <location evidence="1 14">Mitochondrion inner membrane</location>
        <topology evidence="1 14">Multi-pass membrane protein</topology>
    </subcellularLocation>
</comment>
<feature type="transmembrane region" description="Helical" evidence="14">
    <location>
        <begin position="460"/>
        <end position="482"/>
    </location>
</feature>
<comment type="similarity">
    <text evidence="2 14">Belongs to the CorA metal ion transporter (MIT) (TC 1.A.35) family.</text>
</comment>
<evidence type="ECO:0000256" key="12">
    <source>
        <dbReference type="ARBA" id="ARBA00046105"/>
    </source>
</evidence>
<comment type="subunit">
    <text evidence="13">Homopentamer. Forms homooligomers. Interacts with MFM1.</text>
</comment>
<feature type="compositionally biased region" description="Polar residues" evidence="15">
    <location>
        <begin position="97"/>
        <end position="109"/>
    </location>
</feature>
<evidence type="ECO:0000313" key="17">
    <source>
        <dbReference type="Proteomes" id="UP001265746"/>
    </source>
</evidence>
<dbReference type="CDD" id="cd12823">
    <property type="entry name" value="Mrs2_Mfm1p-like"/>
    <property type="match status" value="1"/>
</dbReference>
<keyword evidence="7" id="KW-0809">Transit peptide</keyword>
<keyword evidence="5 14" id="KW-0999">Mitochondrion inner membrane</keyword>
<evidence type="ECO:0000256" key="11">
    <source>
        <dbReference type="ARBA" id="ARBA00023136"/>
    </source>
</evidence>
<evidence type="ECO:0000256" key="13">
    <source>
        <dbReference type="ARBA" id="ARBA00046701"/>
    </source>
</evidence>
<keyword evidence="10" id="KW-0496">Mitochondrion</keyword>